<dbReference type="GO" id="GO:0005524">
    <property type="term" value="F:ATP binding"/>
    <property type="evidence" value="ECO:0007669"/>
    <property type="project" value="UniProtKB-UniRule"/>
</dbReference>
<sequence length="69" mass="7745">MLTKTTTNNFKPEALLGEGGYGRVYKGWNGEKTLIPSAWGTGMEVAIKLWNLESIQAFEQRQSEVNILQ</sequence>
<dbReference type="Proteomes" id="UP001281410">
    <property type="component" value="Unassembled WGS sequence"/>
</dbReference>
<reference evidence="3" key="1">
    <citation type="journal article" date="2023" name="Plant J.">
        <title>Genome sequences and population genomics provide insights into the demographic history, inbreeding, and mutation load of two 'living fossil' tree species of Dipteronia.</title>
        <authorList>
            <person name="Feng Y."/>
            <person name="Comes H.P."/>
            <person name="Chen J."/>
            <person name="Zhu S."/>
            <person name="Lu R."/>
            <person name="Zhang X."/>
            <person name="Li P."/>
            <person name="Qiu J."/>
            <person name="Olsen K.M."/>
            <person name="Qiu Y."/>
        </authorList>
    </citation>
    <scope>NUCLEOTIDE SEQUENCE</scope>
    <source>
        <strain evidence="3">NBL</strain>
    </source>
</reference>
<dbReference type="PROSITE" id="PS00107">
    <property type="entry name" value="PROTEIN_KINASE_ATP"/>
    <property type="match status" value="1"/>
</dbReference>
<dbReference type="EMBL" id="JANJYJ010000003">
    <property type="protein sequence ID" value="KAK3224488.1"/>
    <property type="molecule type" value="Genomic_DNA"/>
</dbReference>
<dbReference type="InterPro" id="IPR011009">
    <property type="entry name" value="Kinase-like_dom_sf"/>
</dbReference>
<feature type="domain" description="Protein kinase" evidence="2">
    <location>
        <begin position="10"/>
        <end position="69"/>
    </location>
</feature>
<evidence type="ECO:0000259" key="2">
    <source>
        <dbReference type="PROSITE" id="PS50011"/>
    </source>
</evidence>
<accession>A0AAE0AUH4</accession>
<dbReference type="AlphaFoldDB" id="A0AAE0AUH4"/>
<protein>
    <recommendedName>
        <fullName evidence="2">Protein kinase domain-containing protein</fullName>
    </recommendedName>
</protein>
<evidence type="ECO:0000313" key="4">
    <source>
        <dbReference type="Proteomes" id="UP001281410"/>
    </source>
</evidence>
<dbReference type="InterPro" id="IPR017441">
    <property type="entry name" value="Protein_kinase_ATP_BS"/>
</dbReference>
<gene>
    <name evidence="3" type="ORF">Dsin_011513</name>
</gene>
<dbReference type="InterPro" id="IPR000719">
    <property type="entry name" value="Prot_kinase_dom"/>
</dbReference>
<dbReference type="PROSITE" id="PS50011">
    <property type="entry name" value="PROTEIN_KINASE_DOM"/>
    <property type="match status" value="1"/>
</dbReference>
<organism evidence="3 4">
    <name type="scientific">Dipteronia sinensis</name>
    <dbReference type="NCBI Taxonomy" id="43782"/>
    <lineage>
        <taxon>Eukaryota</taxon>
        <taxon>Viridiplantae</taxon>
        <taxon>Streptophyta</taxon>
        <taxon>Embryophyta</taxon>
        <taxon>Tracheophyta</taxon>
        <taxon>Spermatophyta</taxon>
        <taxon>Magnoliopsida</taxon>
        <taxon>eudicotyledons</taxon>
        <taxon>Gunneridae</taxon>
        <taxon>Pentapetalae</taxon>
        <taxon>rosids</taxon>
        <taxon>malvids</taxon>
        <taxon>Sapindales</taxon>
        <taxon>Sapindaceae</taxon>
        <taxon>Hippocastanoideae</taxon>
        <taxon>Acereae</taxon>
        <taxon>Dipteronia</taxon>
    </lineage>
</organism>
<evidence type="ECO:0000313" key="3">
    <source>
        <dbReference type="EMBL" id="KAK3224488.1"/>
    </source>
</evidence>
<dbReference type="SUPFAM" id="SSF56112">
    <property type="entry name" value="Protein kinase-like (PK-like)"/>
    <property type="match status" value="1"/>
</dbReference>
<dbReference type="GO" id="GO:0004672">
    <property type="term" value="F:protein kinase activity"/>
    <property type="evidence" value="ECO:0007669"/>
    <property type="project" value="InterPro"/>
</dbReference>
<keyword evidence="4" id="KW-1185">Reference proteome</keyword>
<comment type="caution">
    <text evidence="3">The sequence shown here is derived from an EMBL/GenBank/DDBJ whole genome shotgun (WGS) entry which is preliminary data.</text>
</comment>
<dbReference type="Gene3D" id="3.30.200.20">
    <property type="entry name" value="Phosphorylase Kinase, domain 1"/>
    <property type="match status" value="1"/>
</dbReference>
<evidence type="ECO:0000256" key="1">
    <source>
        <dbReference type="PROSITE-ProRule" id="PRU10141"/>
    </source>
</evidence>
<keyword evidence="1" id="KW-0547">Nucleotide-binding</keyword>
<name>A0AAE0AUH4_9ROSI</name>
<proteinExistence type="predicted"/>
<feature type="binding site" evidence="1">
    <location>
        <position position="48"/>
    </location>
    <ligand>
        <name>ATP</name>
        <dbReference type="ChEBI" id="CHEBI:30616"/>
    </ligand>
</feature>
<keyword evidence="1" id="KW-0067">ATP-binding</keyword>